<name>A0ABP7N233_9BACT</name>
<comment type="caution">
    <text evidence="1">The sequence shown here is derived from an EMBL/GenBank/DDBJ whole genome shotgun (WGS) entry which is preliminary data.</text>
</comment>
<keyword evidence="2" id="KW-1185">Reference proteome</keyword>
<evidence type="ECO:0008006" key="3">
    <source>
        <dbReference type="Google" id="ProtNLM"/>
    </source>
</evidence>
<evidence type="ECO:0000313" key="2">
    <source>
        <dbReference type="Proteomes" id="UP001499909"/>
    </source>
</evidence>
<organism evidence="1 2">
    <name type="scientific">Hymenobacter algoricola</name>
    <dbReference type="NCBI Taxonomy" id="486267"/>
    <lineage>
        <taxon>Bacteria</taxon>
        <taxon>Pseudomonadati</taxon>
        <taxon>Bacteroidota</taxon>
        <taxon>Cytophagia</taxon>
        <taxon>Cytophagales</taxon>
        <taxon>Hymenobacteraceae</taxon>
        <taxon>Hymenobacter</taxon>
    </lineage>
</organism>
<gene>
    <name evidence="1" type="ORF">GCM10022406_17040</name>
</gene>
<accession>A0ABP7N233</accession>
<proteinExistence type="predicted"/>
<reference evidence="2" key="1">
    <citation type="journal article" date="2019" name="Int. J. Syst. Evol. Microbiol.">
        <title>The Global Catalogue of Microorganisms (GCM) 10K type strain sequencing project: providing services to taxonomists for standard genome sequencing and annotation.</title>
        <authorList>
            <consortium name="The Broad Institute Genomics Platform"/>
            <consortium name="The Broad Institute Genome Sequencing Center for Infectious Disease"/>
            <person name="Wu L."/>
            <person name="Ma J."/>
        </authorList>
    </citation>
    <scope>NUCLEOTIDE SEQUENCE [LARGE SCALE GENOMIC DNA]</scope>
    <source>
        <strain evidence="2">JCM 17214</strain>
    </source>
</reference>
<sequence length="426" mass="47226">MSLSGRAQAYEPGLLVRANGDTLRGEIENAFWNEPPAFIRFRSAATAPSELFQPRQLQAVRFTGGRYFRYETLPIDHAAETRLDRLPQGFYPDVQTESVLADVLVDGPATLLRVVRFGTTHYLLRRVGLPVLDLSERKYLVQDRQGRNLVTDGNNYRGQLGIFFGDCAAAYQAIELAPFTAPGLVEVVQAYNNSCAPTRVGSLNLLAQSKPRRTVALQGGLLAGVRYNRIESVYSGPLDGQCTDCRPRPYGGLYAELLQPSRTQALYGELSVSTFRSQGGFYSTNSSNPAVFIYHPFTYRAWLATARLGLRFLMPLPHEQHWLVGAGYELNQVVRPRLDPATQPAVLVRYQDLEFASPTWMPNLSLGWRSNRATVSLDGQFYAGSSSSDNFLAGVFFSENYSLRLGFGYRLGSNPDLKTPSAAGPQ</sequence>
<dbReference type="Proteomes" id="UP001499909">
    <property type="component" value="Unassembled WGS sequence"/>
</dbReference>
<evidence type="ECO:0000313" key="1">
    <source>
        <dbReference type="EMBL" id="GAA3932907.1"/>
    </source>
</evidence>
<dbReference type="EMBL" id="BAABDH010000032">
    <property type="protein sequence ID" value="GAA3932907.1"/>
    <property type="molecule type" value="Genomic_DNA"/>
</dbReference>
<protein>
    <recommendedName>
        <fullName evidence="3">DUF5723 domain-containing protein</fullName>
    </recommendedName>
</protein>